<dbReference type="InterPro" id="IPR004042">
    <property type="entry name" value="Intein_endonuc_central"/>
</dbReference>
<comment type="caution">
    <text evidence="2">The sequence shown here is derived from an EMBL/GenBank/DDBJ whole genome shotgun (WGS) entry which is preliminary data.</text>
</comment>
<accession>A0A415UEY8</accession>
<dbReference type="AlphaFoldDB" id="A0A415UEY8"/>
<organism evidence="2 3">
    <name type="scientific">Anaerobutyricum hallii</name>
    <dbReference type="NCBI Taxonomy" id="39488"/>
    <lineage>
        <taxon>Bacteria</taxon>
        <taxon>Bacillati</taxon>
        <taxon>Bacillota</taxon>
        <taxon>Clostridia</taxon>
        <taxon>Lachnospirales</taxon>
        <taxon>Lachnospiraceae</taxon>
        <taxon>Anaerobutyricum</taxon>
    </lineage>
</organism>
<feature type="domain" description="DOD-type homing endonuclease" evidence="1">
    <location>
        <begin position="8"/>
        <end position="170"/>
    </location>
</feature>
<dbReference type="Gene3D" id="3.10.28.10">
    <property type="entry name" value="Homing endonucleases"/>
    <property type="match status" value="1"/>
</dbReference>
<dbReference type="GO" id="GO:0004519">
    <property type="term" value="F:endonuclease activity"/>
    <property type="evidence" value="ECO:0007669"/>
    <property type="project" value="InterPro"/>
</dbReference>
<evidence type="ECO:0000313" key="2">
    <source>
        <dbReference type="EMBL" id="RHN16521.1"/>
    </source>
</evidence>
<dbReference type="PROSITE" id="PS50819">
    <property type="entry name" value="INTEIN_ENDONUCLEASE"/>
    <property type="match status" value="1"/>
</dbReference>
<dbReference type="EMBL" id="QRQO01000005">
    <property type="protein sequence ID" value="RHN16521.1"/>
    <property type="molecule type" value="Genomic_DNA"/>
</dbReference>
<protein>
    <recommendedName>
        <fullName evidence="1">DOD-type homing endonuclease domain-containing protein</fullName>
    </recommendedName>
</protein>
<dbReference type="RefSeq" id="WP_118485623.1">
    <property type="nucleotide sequence ID" value="NZ_QRQO01000005.1"/>
</dbReference>
<evidence type="ECO:0000259" key="1">
    <source>
        <dbReference type="PROSITE" id="PS50819"/>
    </source>
</evidence>
<dbReference type="Proteomes" id="UP000283700">
    <property type="component" value="Unassembled WGS sequence"/>
</dbReference>
<proteinExistence type="predicted"/>
<gene>
    <name evidence="2" type="ORF">DWZ29_02910</name>
</gene>
<dbReference type="InterPro" id="IPR027434">
    <property type="entry name" value="Homing_endonucl"/>
</dbReference>
<evidence type="ECO:0000313" key="3">
    <source>
        <dbReference type="Proteomes" id="UP000283700"/>
    </source>
</evidence>
<reference evidence="2 3" key="1">
    <citation type="submission" date="2018-08" db="EMBL/GenBank/DDBJ databases">
        <title>A genome reference for cultivated species of the human gut microbiota.</title>
        <authorList>
            <person name="Zou Y."/>
            <person name="Xue W."/>
            <person name="Luo G."/>
        </authorList>
    </citation>
    <scope>NUCLEOTIDE SEQUENCE [LARGE SCALE GENOMIC DNA]</scope>
    <source>
        <strain evidence="2 3">AF31-17AC</strain>
    </source>
</reference>
<name>A0A415UEY8_9FIRM</name>
<sequence length="300" mass="35049">MNTEMAYLLGMITGNGEIQRGMATTTISIDIPHKKLETEFQKDVGIYVKASITDIRQILEPLLGTGLKFVQNPNISILSFTKQNEDYLMRELLRYVGYATSSDNIRISPEIFNFTTDEKKQFVKGFADVTGYIRRSNYAFKEPNYRVYFEIPNNWGLVIDFANLLKNIDVPVQNIDWAHPNMRDRNLTKYNQGKPDFWKKEHQIKVWAVEYQPVGFAIIHKQEALDYFADKQRTYIEHQRNKCLSDVTHKYYWDSVPRNRKKPAHPGENDEFIPQVIRGKHYDSWTAIAKDLGYSEDSLC</sequence>